<proteinExistence type="predicted"/>
<evidence type="ECO:0000313" key="1">
    <source>
        <dbReference type="EMBL" id="THD74937.1"/>
    </source>
</evidence>
<keyword evidence="2" id="KW-1185">Reference proteome</keyword>
<dbReference type="OrthoDB" id="7864938at2"/>
<protein>
    <submittedName>
        <fullName evidence="1">Uncharacterized protein</fullName>
    </submittedName>
</protein>
<dbReference type="AlphaFoldDB" id="A0A4S3MAC2"/>
<gene>
    <name evidence="1" type="ORF">E7681_08255</name>
</gene>
<dbReference type="Proteomes" id="UP000306113">
    <property type="component" value="Unassembled WGS sequence"/>
</dbReference>
<name>A0A4S3MAC2_9RHOB</name>
<comment type="caution">
    <text evidence="1">The sequence shown here is derived from an EMBL/GenBank/DDBJ whole genome shotgun (WGS) entry which is preliminary data.</text>
</comment>
<reference evidence="1 2" key="1">
    <citation type="submission" date="2019-04" db="EMBL/GenBank/DDBJ databases">
        <title>Draft genome sequence of Youngimonas vesicularis.</title>
        <authorList>
            <person name="Hameed A."/>
        </authorList>
    </citation>
    <scope>NUCLEOTIDE SEQUENCE [LARGE SCALE GENOMIC DNA]</scope>
    <source>
        <strain evidence="1 2">CC-AMW-E</strain>
    </source>
</reference>
<evidence type="ECO:0000313" key="2">
    <source>
        <dbReference type="Proteomes" id="UP000306113"/>
    </source>
</evidence>
<dbReference type="RefSeq" id="WP_136338793.1">
    <property type="nucleotide sequence ID" value="NZ_SSMD01000003.1"/>
</dbReference>
<dbReference type="EMBL" id="SSMD01000003">
    <property type="protein sequence ID" value="THD74937.1"/>
    <property type="molecule type" value="Genomic_DNA"/>
</dbReference>
<sequence length="97" mass="10680">MPENGHSIDVDIWEVLMNDDQDLPGDGRFDRLGGFVYIDKSKGTESDYTCPILMHAVSAENVPTEALERAMIAAFADETVDRLEGLKLPMNHADAAD</sequence>
<accession>A0A4S3MAC2</accession>
<organism evidence="1 2">
    <name type="scientific">Thalassobius vesicularis</name>
    <dbReference type="NCBI Taxonomy" id="1294297"/>
    <lineage>
        <taxon>Bacteria</taxon>
        <taxon>Pseudomonadati</taxon>
        <taxon>Pseudomonadota</taxon>
        <taxon>Alphaproteobacteria</taxon>
        <taxon>Rhodobacterales</taxon>
        <taxon>Roseobacteraceae</taxon>
        <taxon>Thalassovita</taxon>
    </lineage>
</organism>